<sequence length="239" mass="27249">MEFEPNLEPEQVVVKVKIEVGEDSEVELDYFPSENIDSIDPLQSVIALGEEIALSVARLEAPEVFQEFPPRRKLVYIRKPKLPKKMVHCGVDVTRKGFMIYCDRCGSGANSWRGMTRHVEEIHINGGINVVTALSTCPPEDQYTDKKYEKTFTENPNKSVRAAPRKLKISKTYFRKIKANMMGFKTCNTKTTTKHNEDKKAGAESICGKFVEKMLKLTPRIFSSWIMKTAAPLTSKRQW</sequence>
<gene>
    <name evidence="1" type="ORF">Fcan01_15781</name>
</gene>
<organism evidence="1 2">
    <name type="scientific">Folsomia candida</name>
    <name type="common">Springtail</name>
    <dbReference type="NCBI Taxonomy" id="158441"/>
    <lineage>
        <taxon>Eukaryota</taxon>
        <taxon>Metazoa</taxon>
        <taxon>Ecdysozoa</taxon>
        <taxon>Arthropoda</taxon>
        <taxon>Hexapoda</taxon>
        <taxon>Collembola</taxon>
        <taxon>Entomobryomorpha</taxon>
        <taxon>Isotomoidea</taxon>
        <taxon>Isotomidae</taxon>
        <taxon>Proisotominae</taxon>
        <taxon>Folsomia</taxon>
    </lineage>
</organism>
<reference evidence="1 2" key="1">
    <citation type="submission" date="2015-12" db="EMBL/GenBank/DDBJ databases">
        <title>The genome of Folsomia candida.</title>
        <authorList>
            <person name="Faddeeva A."/>
            <person name="Derks M.F."/>
            <person name="Anvar Y."/>
            <person name="Smit S."/>
            <person name="Van Straalen N."/>
            <person name="Roelofs D."/>
        </authorList>
    </citation>
    <scope>NUCLEOTIDE SEQUENCE [LARGE SCALE GENOMIC DNA]</scope>
    <source>
        <strain evidence="1 2">VU population</strain>
        <tissue evidence="1">Whole body</tissue>
    </source>
</reference>
<dbReference type="EMBL" id="LNIX01000010">
    <property type="protein sequence ID" value="OXA49241.1"/>
    <property type="molecule type" value="Genomic_DNA"/>
</dbReference>
<proteinExistence type="predicted"/>
<dbReference type="Proteomes" id="UP000198287">
    <property type="component" value="Unassembled WGS sequence"/>
</dbReference>
<accession>A0A226DX19</accession>
<evidence type="ECO:0000313" key="1">
    <source>
        <dbReference type="EMBL" id="OXA49241.1"/>
    </source>
</evidence>
<evidence type="ECO:0000313" key="2">
    <source>
        <dbReference type="Proteomes" id="UP000198287"/>
    </source>
</evidence>
<dbReference type="AlphaFoldDB" id="A0A226DX19"/>
<comment type="caution">
    <text evidence="1">The sequence shown here is derived from an EMBL/GenBank/DDBJ whole genome shotgun (WGS) entry which is preliminary data.</text>
</comment>
<protein>
    <submittedName>
        <fullName evidence="1">Uncharacterized protein</fullName>
    </submittedName>
</protein>
<keyword evidence="2" id="KW-1185">Reference proteome</keyword>
<name>A0A226DX19_FOLCA</name>